<dbReference type="PaxDb" id="537011-PREVCOP_05224"/>
<dbReference type="STRING" id="537011.PREVCOP_05224"/>
<dbReference type="AlphaFoldDB" id="D1PDD4"/>
<organism evidence="1 2">
    <name type="scientific">Segatella copri DSM 18205</name>
    <dbReference type="NCBI Taxonomy" id="537011"/>
    <lineage>
        <taxon>Bacteria</taxon>
        <taxon>Pseudomonadati</taxon>
        <taxon>Bacteroidota</taxon>
        <taxon>Bacteroidia</taxon>
        <taxon>Bacteroidales</taxon>
        <taxon>Prevotellaceae</taxon>
        <taxon>Segatella</taxon>
    </lineage>
</organism>
<keyword evidence="2" id="KW-1185">Reference proteome</keyword>
<dbReference type="EMBL" id="ACBX02000016">
    <property type="protein sequence ID" value="EFB35090.1"/>
    <property type="molecule type" value="Genomic_DNA"/>
</dbReference>
<dbReference type="HOGENOM" id="CLU_2864063_0_0_10"/>
<name>D1PDD4_9BACT</name>
<evidence type="ECO:0000313" key="2">
    <source>
        <dbReference type="Proteomes" id="UP000004477"/>
    </source>
</evidence>
<evidence type="ECO:0000313" key="1">
    <source>
        <dbReference type="EMBL" id="EFB35090.1"/>
    </source>
</evidence>
<sequence>MYMDARVIVSCNIPALEGWKNLLNCMLVKGRLGMSILPSDLFFVPIKFAFTIHNRTAKWILLHF</sequence>
<dbReference type="Proteomes" id="UP000004477">
    <property type="component" value="Unassembled WGS sequence"/>
</dbReference>
<gene>
    <name evidence="1" type="ORF">PREVCOP_05224</name>
</gene>
<accession>D1PDD4</accession>
<proteinExistence type="predicted"/>
<protein>
    <submittedName>
        <fullName evidence="1">Uncharacterized protein</fullName>
    </submittedName>
</protein>
<comment type="caution">
    <text evidence="1">The sequence shown here is derived from an EMBL/GenBank/DDBJ whole genome shotgun (WGS) entry which is preliminary data.</text>
</comment>
<reference evidence="1" key="1">
    <citation type="submission" date="2009-11" db="EMBL/GenBank/DDBJ databases">
        <authorList>
            <person name="Weinstock G."/>
            <person name="Sodergren E."/>
            <person name="Clifton S."/>
            <person name="Fulton L."/>
            <person name="Fulton B."/>
            <person name="Courtney L."/>
            <person name="Fronick C."/>
            <person name="Harrison M."/>
            <person name="Strong C."/>
            <person name="Farmer C."/>
            <person name="Delahaunty K."/>
            <person name="Markovic C."/>
            <person name="Hall O."/>
            <person name="Minx P."/>
            <person name="Tomlinson C."/>
            <person name="Mitreva M."/>
            <person name="Nelson J."/>
            <person name="Hou S."/>
            <person name="Wollam A."/>
            <person name="Pepin K.H."/>
            <person name="Johnson M."/>
            <person name="Bhonagiri V."/>
            <person name="Nash W.E."/>
            <person name="Warren W."/>
            <person name="Chinwalla A."/>
            <person name="Mardis E.R."/>
            <person name="Wilson R.K."/>
        </authorList>
    </citation>
    <scope>NUCLEOTIDE SEQUENCE [LARGE SCALE GENOMIC DNA]</scope>
    <source>
        <strain evidence="1">DSM 18205</strain>
    </source>
</reference>